<accession>A0AAE8TXW4</accession>
<proteinExistence type="predicted"/>
<gene>
    <name evidence="2" type="ORF">ELG94_39395</name>
</gene>
<evidence type="ECO:0000313" key="3">
    <source>
        <dbReference type="Proteomes" id="UP000291892"/>
    </source>
</evidence>
<comment type="caution">
    <text evidence="2">The sequence shown here is derived from an EMBL/GenBank/DDBJ whole genome shotgun (WGS) entry which is preliminary data.</text>
</comment>
<dbReference type="EMBL" id="SIKX01000009">
    <property type="protein sequence ID" value="TBF00943.1"/>
    <property type="molecule type" value="Genomic_DNA"/>
</dbReference>
<sequence length="303" mass="33032">MKTLLLEMGLFLGLLSALAHAGDWYIAAPSDCSNNEPVIAAFVALLPSSIPVHAASTSTVYAQIGIAPLKDIEGAGGERILDQLTLDKSKAAGYKAAMMAVADSYKVPYFVDVTAAVYGGMALSPAVGTAVGLVFTYLLDRLKEPAAAMTGFSAFIAEGGELDRRWKVLKTKDNGYYLVSSLEYTVSVGAEKRRFITAGCTYPVKVDVSEFQTAGPTNNKIIKPHGNAWGVFDIEDNKWDTTELKYFEQDEQFFYFYEDAIENDKVVGENTHRISFVGGPWQYKPYDSTDGKFKSFVAAVQAK</sequence>
<reference evidence="2 3" key="1">
    <citation type="submission" date="2019-02" db="EMBL/GenBank/DDBJ databases">
        <title>The genomic architecture of introgression among sibling species of bacteria.</title>
        <authorList>
            <person name="Cavassim M.I.A."/>
            <person name="Moeskjaer S."/>
            <person name="Moslemi C."/>
            <person name="Fields B."/>
            <person name="Bachmann A."/>
            <person name="Vilhjalmsson B."/>
            <person name="Schierup M.H."/>
            <person name="Young J.P.W."/>
            <person name="Andersen S.U."/>
        </authorList>
    </citation>
    <scope>NUCLEOTIDE SEQUENCE [LARGE SCALE GENOMIC DNA]</scope>
    <source>
        <strain evidence="2 3">SM42</strain>
    </source>
</reference>
<dbReference type="AlphaFoldDB" id="A0AAE8TXW4"/>
<dbReference type="Proteomes" id="UP000291892">
    <property type="component" value="Unassembled WGS sequence"/>
</dbReference>
<evidence type="ECO:0000256" key="1">
    <source>
        <dbReference type="SAM" id="SignalP"/>
    </source>
</evidence>
<feature type="signal peptide" evidence="1">
    <location>
        <begin position="1"/>
        <end position="21"/>
    </location>
</feature>
<evidence type="ECO:0000313" key="2">
    <source>
        <dbReference type="EMBL" id="TBF00943.1"/>
    </source>
</evidence>
<feature type="chain" id="PRO_5041929520" evidence="1">
    <location>
        <begin position="22"/>
        <end position="303"/>
    </location>
</feature>
<name>A0AAE8TXW4_9HYPH</name>
<keyword evidence="1" id="KW-0732">Signal</keyword>
<protein>
    <submittedName>
        <fullName evidence="2">Uncharacterized protein</fullName>
    </submittedName>
</protein>
<organism evidence="2 3">
    <name type="scientific">Rhizobium ruizarguesonis</name>
    <dbReference type="NCBI Taxonomy" id="2081791"/>
    <lineage>
        <taxon>Bacteria</taxon>
        <taxon>Pseudomonadati</taxon>
        <taxon>Pseudomonadota</taxon>
        <taxon>Alphaproteobacteria</taxon>
        <taxon>Hyphomicrobiales</taxon>
        <taxon>Rhizobiaceae</taxon>
        <taxon>Rhizobium/Agrobacterium group</taxon>
        <taxon>Rhizobium</taxon>
    </lineage>
</organism>
<dbReference type="RefSeq" id="WP_130775993.1">
    <property type="nucleotide sequence ID" value="NZ_SIKX01000009.1"/>
</dbReference>